<dbReference type="Proteomes" id="UP001221546">
    <property type="component" value="Chromosome"/>
</dbReference>
<evidence type="ECO:0000313" key="4">
    <source>
        <dbReference type="Proteomes" id="UP000199245"/>
    </source>
</evidence>
<gene>
    <name evidence="3" type="ORF">QA636_06725</name>
    <name evidence="2" type="ORF">SAMN05216337_102267</name>
</gene>
<protein>
    <submittedName>
        <fullName evidence="2">Uncharacterized protein</fullName>
    </submittedName>
</protein>
<accession>A0A1G7B9S7</accession>
<organism evidence="2 4">
    <name type="scientific">Bradyrhizobium brasilense</name>
    <dbReference type="NCBI Taxonomy" id="1419277"/>
    <lineage>
        <taxon>Bacteria</taxon>
        <taxon>Pseudomonadati</taxon>
        <taxon>Pseudomonadota</taxon>
        <taxon>Alphaproteobacteria</taxon>
        <taxon>Hyphomicrobiales</taxon>
        <taxon>Nitrobacteraceae</taxon>
        <taxon>Bradyrhizobium</taxon>
    </lineage>
</organism>
<name>A0A1G7B9S7_9BRAD</name>
<evidence type="ECO:0000256" key="1">
    <source>
        <dbReference type="SAM" id="MobiDB-lite"/>
    </source>
</evidence>
<evidence type="ECO:0000313" key="3">
    <source>
        <dbReference type="EMBL" id="WFU65226.1"/>
    </source>
</evidence>
<feature type="region of interest" description="Disordered" evidence="1">
    <location>
        <begin position="30"/>
        <end position="51"/>
    </location>
</feature>
<dbReference type="AlphaFoldDB" id="A0A1G7B9S7"/>
<dbReference type="EMBL" id="FMZW01000022">
    <property type="protein sequence ID" value="SDE23722.1"/>
    <property type="molecule type" value="Genomic_DNA"/>
</dbReference>
<reference evidence="2 4" key="1">
    <citation type="submission" date="2016-10" db="EMBL/GenBank/DDBJ databases">
        <authorList>
            <person name="de Groot N.N."/>
        </authorList>
    </citation>
    <scope>NUCLEOTIDE SEQUENCE [LARGE SCALE GENOMIC DNA]</scope>
    <source>
        <strain evidence="2 4">R5</strain>
    </source>
</reference>
<dbReference type="Proteomes" id="UP000199245">
    <property type="component" value="Unassembled WGS sequence"/>
</dbReference>
<sequence length="51" mass="5242">MMKTPVGLVTVTLSAAILLAASLLIVTGTQGEDRARPAHVTTPTAKPAPHH</sequence>
<proteinExistence type="predicted"/>
<keyword evidence="5" id="KW-1185">Reference proteome</keyword>
<dbReference type="EMBL" id="CP121646">
    <property type="protein sequence ID" value="WFU65226.1"/>
    <property type="molecule type" value="Genomic_DNA"/>
</dbReference>
<reference evidence="3 5" key="2">
    <citation type="submission" date="2023-04" db="EMBL/GenBank/DDBJ databases">
        <title>Australian commercial rhizobial inoculants.</title>
        <authorList>
            <person name="Kohlmeier M.G."/>
            <person name="O'Hara G.W."/>
            <person name="Colombi E."/>
            <person name="Ramsay J.P."/>
            <person name="Terpolilli J."/>
        </authorList>
    </citation>
    <scope>NUCLEOTIDE SEQUENCE [LARGE SCALE GENOMIC DNA]</scope>
    <source>
        <strain evidence="3 5">CB627</strain>
    </source>
</reference>
<dbReference type="RefSeq" id="WP_168859260.1">
    <property type="nucleotide sequence ID" value="NZ_CP121646.1"/>
</dbReference>
<evidence type="ECO:0000313" key="5">
    <source>
        <dbReference type="Proteomes" id="UP001221546"/>
    </source>
</evidence>
<evidence type="ECO:0000313" key="2">
    <source>
        <dbReference type="EMBL" id="SDE23722.1"/>
    </source>
</evidence>